<evidence type="ECO:0000313" key="4">
    <source>
        <dbReference type="Proteomes" id="UP000244900"/>
    </source>
</evidence>
<dbReference type="Proteomes" id="UP000244900">
    <property type="component" value="Chromosome"/>
</dbReference>
<dbReference type="Pfam" id="PF02624">
    <property type="entry name" value="YcaO"/>
    <property type="match status" value="1"/>
</dbReference>
<feature type="region of interest" description="Disordered" evidence="1">
    <location>
        <begin position="1"/>
        <end position="25"/>
    </location>
</feature>
<feature type="compositionally biased region" description="Basic and acidic residues" evidence="1">
    <location>
        <begin position="1"/>
        <end position="19"/>
    </location>
</feature>
<protein>
    <recommendedName>
        <fullName evidence="2">YcaO domain-containing protein</fullName>
    </recommendedName>
</protein>
<organism evidence="3 4">
    <name type="scientific">Streptomyces tirandamycinicus</name>
    <dbReference type="NCBI Taxonomy" id="2174846"/>
    <lineage>
        <taxon>Bacteria</taxon>
        <taxon>Bacillati</taxon>
        <taxon>Actinomycetota</taxon>
        <taxon>Actinomycetes</taxon>
        <taxon>Kitasatosporales</taxon>
        <taxon>Streptomycetaceae</taxon>
        <taxon>Streptomyces</taxon>
    </lineage>
</organism>
<reference evidence="3 4" key="1">
    <citation type="submission" date="2018-05" db="EMBL/GenBank/DDBJ databases">
        <title>Complete genome sequence of sponge-derived Streptomyces sp. HNM0039.</title>
        <authorList>
            <person name="Huang X."/>
            <person name="Zhou S."/>
        </authorList>
    </citation>
    <scope>NUCLEOTIDE SEQUENCE [LARGE SCALE GENOMIC DNA]</scope>
    <source>
        <strain evidence="3 4">HNM0039</strain>
    </source>
</reference>
<evidence type="ECO:0000259" key="2">
    <source>
        <dbReference type="PROSITE" id="PS51664"/>
    </source>
</evidence>
<dbReference type="Gene3D" id="3.30.40.250">
    <property type="match status" value="1"/>
</dbReference>
<dbReference type="Gene3D" id="3.30.160.660">
    <property type="match status" value="1"/>
</dbReference>
<dbReference type="PANTHER" id="PTHR37809:SF1">
    <property type="entry name" value="RIBOSOMAL PROTEIN S12 METHYLTHIOTRANSFERASE ACCESSORY FACTOR YCAO"/>
    <property type="match status" value="1"/>
</dbReference>
<gene>
    <name evidence="3" type="ORF">DDW44_09940</name>
</gene>
<dbReference type="Gene3D" id="3.30.1330.230">
    <property type="match status" value="1"/>
</dbReference>
<dbReference type="AlphaFoldDB" id="A0A2S1SRP3"/>
<name>A0A2S1SRP3_9ACTN</name>
<dbReference type="PROSITE" id="PS51664">
    <property type="entry name" value="YCAO"/>
    <property type="match status" value="1"/>
</dbReference>
<dbReference type="InterPro" id="IPR003776">
    <property type="entry name" value="YcaO-like_dom"/>
</dbReference>
<dbReference type="OrthoDB" id="2379922at2"/>
<accession>A0A2S1SRP3</accession>
<evidence type="ECO:0000313" key="3">
    <source>
        <dbReference type="EMBL" id="AWI29072.1"/>
    </source>
</evidence>
<dbReference type="PANTHER" id="PTHR37809">
    <property type="entry name" value="RIBOSOMAL PROTEIN S12 METHYLTHIOTRANSFERASE ACCESSORY FACTOR YCAO"/>
    <property type="match status" value="1"/>
</dbReference>
<dbReference type="KEGG" id="stir:DDW44_09940"/>
<proteinExistence type="predicted"/>
<keyword evidence="4" id="KW-1185">Reference proteome</keyword>
<dbReference type="NCBIfam" id="TIGR03604">
    <property type="entry name" value="TOMM_cyclo_SagD"/>
    <property type="match status" value="1"/>
</dbReference>
<feature type="domain" description="YcaO" evidence="2">
    <location>
        <begin position="85"/>
        <end position="454"/>
    </location>
</feature>
<dbReference type="EMBL" id="CP029188">
    <property type="protein sequence ID" value="AWI29072.1"/>
    <property type="molecule type" value="Genomic_DNA"/>
</dbReference>
<evidence type="ECO:0000256" key="1">
    <source>
        <dbReference type="SAM" id="MobiDB-lite"/>
    </source>
</evidence>
<sequence length="454" mass="49985">MLDARARDDRTAAADRGDGGTEDDLAGLRRLEAVVGPAGRPVRGSQLLPNLPGEPPYSVFVSSIGDPTALWSDIPAQPRGLDGAGGGTDPERARLISVAEALERYTNSFYQPQLVRWATADELGDEAVDLDALPRCSDTELSEEANWLIRPDTSLPQRWVRGWSLTRSRPVWIPASYVWLFTAHEAIGERIANPISTGCAIHSDLHQALVNGICEAIERDAIALVWLQRLELPEIDVTGEPSLREQHRRVRDGFVEYRFYDATTDVGVPTVYAVVLSDHNDTLGQLVMCATGTDPAEVIRKIYREAASSRIALQAPHTVPEDPRDFTSVLHGALHMGRPERRDAFGFLLSGPRATRVPADLPRAPAGPPARHLSWLVERLAAVDAEVIAVELTTEEARRAGLRSVRVVVPQLMPLSFVHRNRYLAHPRLYRAPAAMGLTSHPEHELNPHPQPFA</sequence>
<dbReference type="RefSeq" id="WP_108906192.1">
    <property type="nucleotide sequence ID" value="NZ_CP029188.1"/>
</dbReference>
<dbReference type="InterPro" id="IPR027624">
    <property type="entry name" value="TOMM_cyclo_SagD"/>
</dbReference>